<evidence type="ECO:0008006" key="5">
    <source>
        <dbReference type="Google" id="ProtNLM"/>
    </source>
</evidence>
<feature type="transmembrane region" description="Helical" evidence="2">
    <location>
        <begin position="42"/>
        <end position="62"/>
    </location>
</feature>
<keyword evidence="2" id="KW-1133">Transmembrane helix</keyword>
<sequence>MNDSGTVLFAEPGGRWRAVAYGPALCLLILILELATGSAPHWFALVFCGVLIAAFVALQVVAARRHVSVELTPETLRNGTETLPLDAIDAVLGESDEQSWDDEPRESARALGELSGVPRRRTGIGLRRTDGEVVQAWARDHRGLRAALTKALDNRRPDPEPEQNGADR</sequence>
<evidence type="ECO:0000313" key="4">
    <source>
        <dbReference type="Proteomes" id="UP000290439"/>
    </source>
</evidence>
<organism evidence="3 4">
    <name type="scientific">Nocardia cyriacigeorgica</name>
    <dbReference type="NCBI Taxonomy" id="135487"/>
    <lineage>
        <taxon>Bacteria</taxon>
        <taxon>Bacillati</taxon>
        <taxon>Actinomycetota</taxon>
        <taxon>Actinomycetes</taxon>
        <taxon>Mycobacteriales</taxon>
        <taxon>Nocardiaceae</taxon>
        <taxon>Nocardia</taxon>
    </lineage>
</organism>
<feature type="compositionally biased region" description="Basic and acidic residues" evidence="1">
    <location>
        <begin position="152"/>
        <end position="168"/>
    </location>
</feature>
<reference evidence="3 4" key="1">
    <citation type="submission" date="2019-02" db="EMBL/GenBank/DDBJ databases">
        <authorList>
            <consortium name="Pathogen Informatics"/>
        </authorList>
    </citation>
    <scope>NUCLEOTIDE SEQUENCE [LARGE SCALE GENOMIC DNA]</scope>
    <source>
        <strain evidence="3 4">3012STDY6756504</strain>
    </source>
</reference>
<accession>A0A4U8W277</accession>
<dbReference type="AlphaFoldDB" id="A0A4U8W277"/>
<name>A0A4U8W277_9NOCA</name>
<evidence type="ECO:0000313" key="3">
    <source>
        <dbReference type="EMBL" id="VFA99972.1"/>
    </source>
</evidence>
<dbReference type="Proteomes" id="UP000290439">
    <property type="component" value="Chromosome"/>
</dbReference>
<protein>
    <recommendedName>
        <fullName evidence="5">DUF3093 domain-containing protein</fullName>
    </recommendedName>
</protein>
<evidence type="ECO:0000256" key="2">
    <source>
        <dbReference type="SAM" id="Phobius"/>
    </source>
</evidence>
<keyword evidence="2" id="KW-0812">Transmembrane</keyword>
<feature type="region of interest" description="Disordered" evidence="1">
    <location>
        <begin position="149"/>
        <end position="168"/>
    </location>
</feature>
<gene>
    <name evidence="3" type="ORF">NCTC10797_03764</name>
</gene>
<evidence type="ECO:0000256" key="1">
    <source>
        <dbReference type="SAM" id="MobiDB-lite"/>
    </source>
</evidence>
<feature type="transmembrane region" description="Helical" evidence="2">
    <location>
        <begin position="18"/>
        <end position="36"/>
    </location>
</feature>
<dbReference type="EMBL" id="LR215973">
    <property type="protein sequence ID" value="VFA99972.1"/>
    <property type="molecule type" value="Genomic_DNA"/>
</dbReference>
<dbReference type="RefSeq" id="WP_130917997.1">
    <property type="nucleotide sequence ID" value="NZ_LR215973.1"/>
</dbReference>
<keyword evidence="2" id="KW-0472">Membrane</keyword>
<proteinExistence type="predicted"/>